<keyword evidence="3" id="KW-1185">Reference proteome</keyword>
<dbReference type="Pfam" id="PF03869">
    <property type="entry name" value="Arc"/>
    <property type="match status" value="1"/>
</dbReference>
<name>A0A7X3SHR4_9FIRM</name>
<dbReference type="RefSeq" id="WP_159750015.1">
    <property type="nucleotide sequence ID" value="NZ_WUQX01000001.1"/>
</dbReference>
<dbReference type="EMBL" id="WUQX01000001">
    <property type="protein sequence ID" value="MXP74664.1"/>
    <property type="molecule type" value="Genomic_DNA"/>
</dbReference>
<comment type="caution">
    <text evidence="2">The sequence shown here is derived from an EMBL/GenBank/DDBJ whole genome shotgun (WGS) entry which is preliminary data.</text>
</comment>
<dbReference type="Proteomes" id="UP000460412">
    <property type="component" value="Unassembled WGS sequence"/>
</dbReference>
<proteinExistence type="predicted"/>
<dbReference type="InterPro" id="IPR010985">
    <property type="entry name" value="Ribbon_hlx_hlx"/>
</dbReference>
<sequence>MFEPKKEYTEYEYKSLRLPKELVEKAQKVAKEYELSFNKIVIQCMEYALDRVKEIKDENNS</sequence>
<evidence type="ECO:0000259" key="1">
    <source>
        <dbReference type="Pfam" id="PF03869"/>
    </source>
</evidence>
<dbReference type="GO" id="GO:0006355">
    <property type="term" value="P:regulation of DNA-templated transcription"/>
    <property type="evidence" value="ECO:0007669"/>
    <property type="project" value="InterPro"/>
</dbReference>
<dbReference type="SUPFAM" id="SSF47598">
    <property type="entry name" value="Ribbon-helix-helix"/>
    <property type="match status" value="1"/>
</dbReference>
<dbReference type="AlphaFoldDB" id="A0A7X3SHR4"/>
<dbReference type="Gene3D" id="1.10.1220.10">
    <property type="entry name" value="Met repressor-like"/>
    <property type="match status" value="1"/>
</dbReference>
<dbReference type="InterPro" id="IPR013321">
    <property type="entry name" value="Arc_rbn_hlx_hlx"/>
</dbReference>
<organism evidence="2 3">
    <name type="scientific">Sporofaciens musculi</name>
    <dbReference type="NCBI Taxonomy" id="2681861"/>
    <lineage>
        <taxon>Bacteria</taxon>
        <taxon>Bacillati</taxon>
        <taxon>Bacillota</taxon>
        <taxon>Clostridia</taxon>
        <taxon>Lachnospirales</taxon>
        <taxon>Lachnospiraceae</taxon>
        <taxon>Sporofaciens</taxon>
    </lineage>
</organism>
<protein>
    <submittedName>
        <fullName evidence="2">Arc family DNA-binding protein</fullName>
    </submittedName>
</protein>
<keyword evidence="2" id="KW-0238">DNA-binding</keyword>
<evidence type="ECO:0000313" key="3">
    <source>
        <dbReference type="Proteomes" id="UP000460412"/>
    </source>
</evidence>
<dbReference type="GO" id="GO:0003677">
    <property type="term" value="F:DNA binding"/>
    <property type="evidence" value="ECO:0007669"/>
    <property type="project" value="UniProtKB-KW"/>
</dbReference>
<dbReference type="InterPro" id="IPR005569">
    <property type="entry name" value="Arc_DNA-bd_dom"/>
</dbReference>
<reference evidence="2 3" key="1">
    <citation type="submission" date="2019-12" db="EMBL/GenBank/DDBJ databases">
        <title>Sporaefaciens musculi gen. nov., sp. nov., a novel bacterium isolated from the caecum of an obese mouse.</title>
        <authorList>
            <person name="Rasmussen T.S."/>
            <person name="Streidl T."/>
            <person name="Hitch T.C.A."/>
            <person name="Wortmann E."/>
            <person name="Deptula P."/>
            <person name="Hansen M."/>
            <person name="Nielsen D.S."/>
            <person name="Clavel T."/>
            <person name="Vogensen F.K."/>
        </authorList>
    </citation>
    <scope>NUCLEOTIDE SEQUENCE [LARGE SCALE GENOMIC DNA]</scope>
    <source>
        <strain evidence="2 3">WCA-9-b2</strain>
    </source>
</reference>
<feature type="domain" description="Arc-like DNA binding" evidence="1">
    <location>
        <begin position="16"/>
        <end position="51"/>
    </location>
</feature>
<accession>A0A7X3SHR4</accession>
<gene>
    <name evidence="2" type="ORF">GN277_04510</name>
</gene>
<evidence type="ECO:0000313" key="2">
    <source>
        <dbReference type="EMBL" id="MXP74664.1"/>
    </source>
</evidence>